<evidence type="ECO:0000313" key="1">
    <source>
        <dbReference type="EMBL" id="KAJ2968330.1"/>
    </source>
</evidence>
<dbReference type="Proteomes" id="UP001143856">
    <property type="component" value="Unassembled WGS sequence"/>
</dbReference>
<evidence type="ECO:0000313" key="2">
    <source>
        <dbReference type="Proteomes" id="UP001143856"/>
    </source>
</evidence>
<organism evidence="1 2">
    <name type="scientific">Xylaria curta</name>
    <dbReference type="NCBI Taxonomy" id="42375"/>
    <lineage>
        <taxon>Eukaryota</taxon>
        <taxon>Fungi</taxon>
        <taxon>Dikarya</taxon>
        <taxon>Ascomycota</taxon>
        <taxon>Pezizomycotina</taxon>
        <taxon>Sordariomycetes</taxon>
        <taxon>Xylariomycetidae</taxon>
        <taxon>Xylariales</taxon>
        <taxon>Xylariaceae</taxon>
        <taxon>Xylaria</taxon>
    </lineage>
</organism>
<comment type="caution">
    <text evidence="1">The sequence shown here is derived from an EMBL/GenBank/DDBJ whole genome shotgun (WGS) entry which is preliminary data.</text>
</comment>
<accession>A0ACC1MMW0</accession>
<protein>
    <submittedName>
        <fullName evidence="1">Uncharacterized protein</fullName>
    </submittedName>
</protein>
<proteinExistence type="predicted"/>
<reference evidence="1" key="1">
    <citation type="submission" date="2022-10" db="EMBL/GenBank/DDBJ databases">
        <title>Genome Sequence of Xylaria curta.</title>
        <authorList>
            <person name="Buettner E."/>
        </authorList>
    </citation>
    <scope>NUCLEOTIDE SEQUENCE</scope>
    <source>
        <strain evidence="1">Babe10</strain>
    </source>
</reference>
<gene>
    <name evidence="1" type="ORF">NUW58_g10245</name>
</gene>
<keyword evidence="2" id="KW-1185">Reference proteome</keyword>
<sequence>MINPSVGPEGLGVHIILPTSSKTDDLTRPLTEFELCPALSSTPTSSPKAQTPPTSEDATPVPEAEGADNAAPTGVEYSLVDPDSGAVVATTDRAEIDASARQMLTLEEIEALKKDGTDAGRELIAKLMLSHTAIDQKTEYSLAKYKLLKTRKYIRRFSVLPLDVPMLDYWTLEDKDASKIMEMRDEMIALLGCWANVHFGGTDPCEGQSTAKIEQGGEDTHMEEPEPVQVSSPGRWLVADDTGGLLVAAMAERMGILYPPEVDKLNREQKGSKTPSSKQGGSSNGQQLAPKDEEEPAQPQEQQKDDAEVKPEPEAILKGIAEMTWYPMRTQIQ</sequence>
<dbReference type="EMBL" id="JAPDGR010004360">
    <property type="protein sequence ID" value="KAJ2968330.1"/>
    <property type="molecule type" value="Genomic_DNA"/>
</dbReference>
<name>A0ACC1MMW0_9PEZI</name>